<reference evidence="11 12" key="1">
    <citation type="submission" date="2024-05" db="EMBL/GenBank/DDBJ databases">
        <title>Genome Sequence and Characterization of the New Strain Purple Sulfur Bacterium of Genus Thioalkalicoccus.</title>
        <authorList>
            <person name="Bryantseva I.A."/>
            <person name="Kyndt J.A."/>
            <person name="Imhoff J.F."/>
        </authorList>
    </citation>
    <scope>NUCLEOTIDE SEQUENCE [LARGE SCALE GENOMIC DNA]</scope>
    <source>
        <strain evidence="11 12">Um2</strain>
    </source>
</reference>
<evidence type="ECO:0000256" key="1">
    <source>
        <dbReference type="ARBA" id="ARBA00022670"/>
    </source>
</evidence>
<evidence type="ECO:0000256" key="5">
    <source>
        <dbReference type="ARBA" id="ARBA00022801"/>
    </source>
</evidence>
<comment type="subcellular location">
    <subcellularLocation>
        <location evidence="8">Periplasm</location>
    </subcellularLocation>
</comment>
<gene>
    <name evidence="11" type="ORF">ABC977_01830</name>
</gene>
<evidence type="ECO:0000256" key="7">
    <source>
        <dbReference type="ARBA" id="ARBA00023049"/>
    </source>
</evidence>
<dbReference type="EMBL" id="JBDKXB010000002">
    <property type="protein sequence ID" value="MEY6431143.1"/>
    <property type="molecule type" value="Genomic_DNA"/>
</dbReference>
<comment type="function">
    <text evidence="8">Functions as both a chaperone and a metalloprotease. Maintains the integrity of the outer membrane by promoting either the assembly or the elimination of outer membrane proteins, depending on their folding state.</text>
</comment>
<sequence precursor="true">MITWFFVSALAGASLIGAVPTAISADVGSPRLNLPDFGSSADTLLSSGEERRLGQAFMHSVRRALPVIEDPLLSDYVAGFGQRLVAASGHRGRHFHFFLIDDPLVNAFAGPHGYIGIYAGLVLAAETESELAAVIAHEIAHVTQRHLMRAIEDARKMSLPATALLIGAAILGARVSPDAGTAAMAGIQAATIQRQISFTRENEKEADRIGIATLADAGHDPFAMAGFFDRLAKGSRIHETNAPEMLRTHPVTTSRIADAVARAEAFGHRQRPDSLRFHLVRANLRERGYRRPEQAVEHFRATLREGRYANETAERYGYALALARHGQIDAARKQIAPLLASHPQQAEFLILDAELARRAGNTDRALTSLREAVGLSPSSLPLRMAYAEALLEAGQGRSALRQLEPLAQGQEAGPALFALLVTAAARAQDQGATYRYRAEQHYARGDIDAAIRQLEAAVRQRDLAYHEAARLQARLDELNDENEAIKQDPWNR</sequence>
<feature type="domain" description="Peptidase M48" evidence="10">
    <location>
        <begin position="76"/>
        <end position="261"/>
    </location>
</feature>
<comment type="caution">
    <text evidence="11">The sequence shown here is derived from an EMBL/GenBank/DDBJ whole genome shotgun (WGS) entry which is preliminary data.</text>
</comment>
<feature type="binding site" evidence="8">
    <location>
        <position position="141"/>
    </location>
    <ligand>
        <name>Zn(2+)</name>
        <dbReference type="ChEBI" id="CHEBI:29105"/>
        <note>catalytic</note>
    </ligand>
</feature>
<keyword evidence="4 8" id="KW-0574">Periplasm</keyword>
<dbReference type="InterPro" id="IPR001915">
    <property type="entry name" value="Peptidase_M48"/>
</dbReference>
<dbReference type="Pfam" id="PF13429">
    <property type="entry name" value="TPR_15"/>
    <property type="match status" value="1"/>
</dbReference>
<feature type="signal peptide" evidence="8">
    <location>
        <begin position="1"/>
        <end position="24"/>
    </location>
</feature>
<protein>
    <recommendedName>
        <fullName evidence="8">Putative beta-barrel assembly-enhancing protease</fullName>
        <ecNumber evidence="8">3.4.-.-</ecNumber>
    </recommendedName>
</protein>
<keyword evidence="12" id="KW-1185">Reference proteome</keyword>
<feature type="binding site" evidence="8">
    <location>
        <position position="137"/>
    </location>
    <ligand>
        <name>Zn(2+)</name>
        <dbReference type="ChEBI" id="CHEBI:29105"/>
        <note>catalytic</note>
    </ligand>
</feature>
<comment type="similarity">
    <text evidence="8">Belongs to the peptidase M48 family. BepA subfamily.</text>
</comment>
<dbReference type="EC" id="3.4.-.-" evidence="8"/>
<keyword evidence="5 8" id="KW-0378">Hydrolase</keyword>
<evidence type="ECO:0000313" key="12">
    <source>
        <dbReference type="Proteomes" id="UP001564408"/>
    </source>
</evidence>
<feature type="coiled-coil region" evidence="9">
    <location>
        <begin position="461"/>
        <end position="488"/>
    </location>
</feature>
<evidence type="ECO:0000259" key="10">
    <source>
        <dbReference type="Pfam" id="PF01435"/>
    </source>
</evidence>
<name>A0ABV4BD42_9GAMM</name>
<keyword evidence="6 8" id="KW-0862">Zinc</keyword>
<keyword evidence="3 8" id="KW-0732">Signal</keyword>
<keyword evidence="2 8" id="KW-0479">Metal-binding</keyword>
<keyword evidence="7 8" id="KW-0482">Metalloprotease</keyword>
<accession>A0ABV4BD42</accession>
<keyword evidence="9" id="KW-0175">Coiled coil</keyword>
<evidence type="ECO:0000313" key="11">
    <source>
        <dbReference type="EMBL" id="MEY6431143.1"/>
    </source>
</evidence>
<feature type="binding site" evidence="8">
    <location>
        <position position="203"/>
    </location>
    <ligand>
        <name>Zn(2+)</name>
        <dbReference type="ChEBI" id="CHEBI:29105"/>
        <note>catalytic</note>
    </ligand>
</feature>
<dbReference type="Proteomes" id="UP001564408">
    <property type="component" value="Unassembled WGS sequence"/>
</dbReference>
<evidence type="ECO:0000256" key="3">
    <source>
        <dbReference type="ARBA" id="ARBA00022729"/>
    </source>
</evidence>
<feature type="chain" id="PRO_5044921901" description="Putative beta-barrel assembly-enhancing protease" evidence="8">
    <location>
        <begin position="25"/>
        <end position="492"/>
    </location>
</feature>
<comment type="cofactor">
    <cofactor evidence="8">
        <name>Zn(2+)</name>
        <dbReference type="ChEBI" id="CHEBI:29105"/>
    </cofactor>
    <text evidence="8">Binds 1 zinc ion per subunit.</text>
</comment>
<dbReference type="PANTHER" id="PTHR22726">
    <property type="entry name" value="METALLOENDOPEPTIDASE OMA1"/>
    <property type="match status" value="1"/>
</dbReference>
<dbReference type="Gene3D" id="1.25.40.10">
    <property type="entry name" value="Tetratricopeptide repeat domain"/>
    <property type="match status" value="1"/>
</dbReference>
<evidence type="ECO:0000256" key="2">
    <source>
        <dbReference type="ARBA" id="ARBA00022723"/>
    </source>
</evidence>
<dbReference type="SUPFAM" id="SSF48452">
    <property type="entry name" value="TPR-like"/>
    <property type="match status" value="1"/>
</dbReference>
<evidence type="ECO:0000256" key="4">
    <source>
        <dbReference type="ARBA" id="ARBA00022764"/>
    </source>
</evidence>
<feature type="active site" description="Proton donor" evidence="8">
    <location>
        <position position="207"/>
    </location>
</feature>
<dbReference type="GO" id="GO:0008237">
    <property type="term" value="F:metallopeptidase activity"/>
    <property type="evidence" value="ECO:0007669"/>
    <property type="project" value="UniProtKB-KW"/>
</dbReference>
<dbReference type="PANTHER" id="PTHR22726:SF1">
    <property type="entry name" value="METALLOENDOPEPTIDASE OMA1, MITOCHONDRIAL"/>
    <property type="match status" value="1"/>
</dbReference>
<feature type="active site" evidence="8">
    <location>
        <position position="138"/>
    </location>
</feature>
<dbReference type="Gene3D" id="3.30.2010.10">
    <property type="entry name" value="Metalloproteases ('zincins'), catalytic domain"/>
    <property type="match status" value="1"/>
</dbReference>
<dbReference type="Pfam" id="PF01435">
    <property type="entry name" value="Peptidase_M48"/>
    <property type="match status" value="1"/>
</dbReference>
<evidence type="ECO:0000256" key="9">
    <source>
        <dbReference type="SAM" id="Coils"/>
    </source>
</evidence>
<evidence type="ECO:0000256" key="6">
    <source>
        <dbReference type="ARBA" id="ARBA00022833"/>
    </source>
</evidence>
<proteinExistence type="inferred from homology"/>
<keyword evidence="1 8" id="KW-0645">Protease</keyword>
<dbReference type="HAMAP" id="MF_00997">
    <property type="entry name" value="Protease_BepA"/>
    <property type="match status" value="1"/>
</dbReference>
<dbReference type="InterPro" id="IPR011990">
    <property type="entry name" value="TPR-like_helical_dom_sf"/>
</dbReference>
<evidence type="ECO:0000256" key="8">
    <source>
        <dbReference type="HAMAP-Rule" id="MF_00997"/>
    </source>
</evidence>
<organism evidence="11 12">
    <name type="scientific">Thioalkalicoccus limnaeus</name>
    <dbReference type="NCBI Taxonomy" id="120681"/>
    <lineage>
        <taxon>Bacteria</taxon>
        <taxon>Pseudomonadati</taxon>
        <taxon>Pseudomonadota</taxon>
        <taxon>Gammaproteobacteria</taxon>
        <taxon>Chromatiales</taxon>
        <taxon>Chromatiaceae</taxon>
        <taxon>Thioalkalicoccus</taxon>
    </lineage>
</organism>
<dbReference type="InterPro" id="IPR051156">
    <property type="entry name" value="Mito/Outer_Membr_Metalloprot"/>
</dbReference>
<dbReference type="InterPro" id="IPR030873">
    <property type="entry name" value="Protease_BepA"/>
</dbReference>